<evidence type="ECO:0000313" key="1">
    <source>
        <dbReference type="EMBL" id="KAK9319781.1"/>
    </source>
</evidence>
<reference evidence="2" key="1">
    <citation type="journal article" date="2024" name="Front. Bioeng. Biotechnol.">
        <title>Genome-scale model development and genomic sequencing of the oleaginous clade Lipomyces.</title>
        <authorList>
            <person name="Czajka J.J."/>
            <person name="Han Y."/>
            <person name="Kim J."/>
            <person name="Mondo S.J."/>
            <person name="Hofstad B.A."/>
            <person name="Robles A."/>
            <person name="Haridas S."/>
            <person name="Riley R."/>
            <person name="LaButti K."/>
            <person name="Pangilinan J."/>
            <person name="Andreopoulos W."/>
            <person name="Lipzen A."/>
            <person name="Yan J."/>
            <person name="Wang M."/>
            <person name="Ng V."/>
            <person name="Grigoriev I.V."/>
            <person name="Spatafora J.W."/>
            <person name="Magnuson J.K."/>
            <person name="Baker S.E."/>
            <person name="Pomraning K.R."/>
        </authorList>
    </citation>
    <scope>NUCLEOTIDE SEQUENCE [LARGE SCALE GENOMIC DNA]</scope>
    <source>
        <strain evidence="2">CBS 10300</strain>
    </source>
</reference>
<evidence type="ECO:0000313" key="2">
    <source>
        <dbReference type="Proteomes" id="UP001489719"/>
    </source>
</evidence>
<comment type="caution">
    <text evidence="1">The sequence shown here is derived from an EMBL/GenBank/DDBJ whole genome shotgun (WGS) entry which is preliminary data.</text>
</comment>
<dbReference type="EMBL" id="MU970162">
    <property type="protein sequence ID" value="KAK9319781.1"/>
    <property type="molecule type" value="Genomic_DNA"/>
</dbReference>
<sequence length="528" mass="59539">MVRLLNVYTISAFVALGGVLYGFDIASITEIMGTAHYRNFFGNPLGIRQGGITAAIAAGSFFGALYSSVIGDQLSRKVAIQVGTVLWCIGAILQATSTGIPMLVIGRFVSGLCIGLTSTLVPIYQSEIAPRKIRGRLVSLQHFAIGLGIVIQYFIQYGFSYLHTNGVFRIPWAIQTVPAILLFTGLFWMPRSPRWLASKDRWDNVLQVLAFLRTPNRDINDPLVLAEYKEIEEQIRFEREQNLNTYRELFCRKMRKRLFLGMAIQVWAQLTGVTQLLYYIVYILRAANLDPANPTPTRTLAYASVMYIVFLVATLPTVLWTDRWGRRLSLLAGAISLAFWMYLIGGIMARFGQPNPLKNQPSTWVIIGHDAASDAIQASCYLAGASFAMSWGPIEWMYPPEIIPLRIRAKAVSFTTAANWATNFVLALLMPLLLRTISWRVYIIFGSFNIAAFIYVFFWVPETKQRTLEEMDEVFEHGEPVWRSPLTGTRYSNRLDKLAHEFELGKLSIHHIAQVEIPRDVEASGQRS</sequence>
<proteinExistence type="predicted"/>
<dbReference type="Proteomes" id="UP001489719">
    <property type="component" value="Unassembled WGS sequence"/>
</dbReference>
<name>A0ACC3TFY2_9ASCO</name>
<keyword evidence="2" id="KW-1185">Reference proteome</keyword>
<protein>
    <submittedName>
        <fullName evidence="1">General substrate transporter</fullName>
    </submittedName>
</protein>
<accession>A0ACC3TFY2</accession>
<gene>
    <name evidence="1" type="ORF">V1517DRAFT_348766</name>
</gene>
<organism evidence="1 2">
    <name type="scientific">Lipomyces orientalis</name>
    <dbReference type="NCBI Taxonomy" id="1233043"/>
    <lineage>
        <taxon>Eukaryota</taxon>
        <taxon>Fungi</taxon>
        <taxon>Dikarya</taxon>
        <taxon>Ascomycota</taxon>
        <taxon>Saccharomycotina</taxon>
        <taxon>Lipomycetes</taxon>
        <taxon>Lipomycetales</taxon>
        <taxon>Lipomycetaceae</taxon>
        <taxon>Lipomyces</taxon>
    </lineage>
</organism>